<protein>
    <submittedName>
        <fullName evidence="3">Uncharacterized protein</fullName>
    </submittedName>
</protein>
<sequence length="91" mass="9915">MVGQARAGQALNDDHDRTERTPMPRKQSHQDKSLFPAKVTAALTSLAVMIGFLVISISRGPSDLYTILVAATALVTAIAISVVLYRHKKQR</sequence>
<reference evidence="3 4" key="1">
    <citation type="submission" date="2018-05" db="EMBL/GenBank/DDBJ databases">
        <title>Evolution of GPA BGCs.</title>
        <authorList>
            <person name="Waglechner N."/>
            <person name="Wright G.D."/>
        </authorList>
    </citation>
    <scope>NUCLEOTIDE SEQUENCE [LARGE SCALE GENOMIC DNA]</scope>
    <source>
        <strain evidence="3 4">A82846</strain>
    </source>
</reference>
<evidence type="ECO:0000256" key="2">
    <source>
        <dbReference type="SAM" id="Phobius"/>
    </source>
</evidence>
<feature type="transmembrane region" description="Helical" evidence="2">
    <location>
        <begin position="64"/>
        <end position="85"/>
    </location>
</feature>
<name>A0A428ZAX0_KIBAR</name>
<keyword evidence="2" id="KW-0472">Membrane</keyword>
<keyword evidence="2" id="KW-0812">Transmembrane</keyword>
<keyword evidence="2" id="KW-1133">Transmembrane helix</keyword>
<dbReference type="AlphaFoldDB" id="A0A428ZAX0"/>
<feature type="transmembrane region" description="Helical" evidence="2">
    <location>
        <begin position="35"/>
        <end position="58"/>
    </location>
</feature>
<gene>
    <name evidence="3" type="ORF">DMH04_18225</name>
</gene>
<feature type="compositionally biased region" description="Basic and acidic residues" evidence="1">
    <location>
        <begin position="12"/>
        <end position="32"/>
    </location>
</feature>
<accession>A0A428ZAX0</accession>
<organism evidence="3 4">
    <name type="scientific">Kibdelosporangium aridum</name>
    <dbReference type="NCBI Taxonomy" id="2030"/>
    <lineage>
        <taxon>Bacteria</taxon>
        <taxon>Bacillati</taxon>
        <taxon>Actinomycetota</taxon>
        <taxon>Actinomycetes</taxon>
        <taxon>Pseudonocardiales</taxon>
        <taxon>Pseudonocardiaceae</taxon>
        <taxon>Kibdelosporangium</taxon>
    </lineage>
</organism>
<evidence type="ECO:0000313" key="4">
    <source>
        <dbReference type="Proteomes" id="UP000287547"/>
    </source>
</evidence>
<comment type="caution">
    <text evidence="3">The sequence shown here is derived from an EMBL/GenBank/DDBJ whole genome shotgun (WGS) entry which is preliminary data.</text>
</comment>
<feature type="region of interest" description="Disordered" evidence="1">
    <location>
        <begin position="1"/>
        <end position="32"/>
    </location>
</feature>
<dbReference type="EMBL" id="QHKI01000013">
    <property type="protein sequence ID" value="RSM85227.1"/>
    <property type="molecule type" value="Genomic_DNA"/>
</dbReference>
<evidence type="ECO:0000256" key="1">
    <source>
        <dbReference type="SAM" id="MobiDB-lite"/>
    </source>
</evidence>
<evidence type="ECO:0000313" key="3">
    <source>
        <dbReference type="EMBL" id="RSM85227.1"/>
    </source>
</evidence>
<dbReference type="Proteomes" id="UP000287547">
    <property type="component" value="Unassembled WGS sequence"/>
</dbReference>
<proteinExistence type="predicted"/>